<reference evidence="6 7" key="1">
    <citation type="journal article" date="2014" name="FEMS Microbiol. Lett.">
        <title>Draft genome sequences of three Holospora species (Holospora obtusa, Holospora undulata, and Holospora elegans), endonuclear symbiotic bacteria of the ciliate Paramecium caudatum.</title>
        <authorList>
            <person name="Dohra H."/>
            <person name="Tanaka K."/>
            <person name="Suzuki T."/>
            <person name="Fujishima M."/>
            <person name="Suzuki H."/>
        </authorList>
    </citation>
    <scope>NUCLEOTIDE SEQUENCE [LARGE SCALE GENOMIC DNA]</scope>
    <source>
        <strain evidence="6 7">F1</strain>
    </source>
</reference>
<dbReference type="PRINTS" id="PR00421">
    <property type="entry name" value="THIOREDOXIN"/>
</dbReference>
<accession>W6TFF1</accession>
<dbReference type="Gene3D" id="3.40.30.10">
    <property type="entry name" value="Glutaredoxin"/>
    <property type="match status" value="1"/>
</dbReference>
<dbReference type="AlphaFoldDB" id="W6TFF1"/>
<dbReference type="InterPro" id="IPR013766">
    <property type="entry name" value="Thioredoxin_domain"/>
</dbReference>
<comment type="caution">
    <text evidence="6">The sequence shown here is derived from an EMBL/GenBank/DDBJ whole genome shotgun (WGS) entry which is preliminary data.</text>
</comment>
<dbReference type="GO" id="GO:0045454">
    <property type="term" value="P:cell redox homeostasis"/>
    <property type="evidence" value="ECO:0007669"/>
    <property type="project" value="TreeGrafter"/>
</dbReference>
<evidence type="ECO:0000256" key="3">
    <source>
        <dbReference type="ARBA" id="ARBA00023157"/>
    </source>
</evidence>
<dbReference type="RefSeq" id="WP_021827083.1">
    <property type="nucleotide sequence ID" value="NZ_AWTR02000086.1"/>
</dbReference>
<gene>
    <name evidence="6" type="ORF">P618_201094</name>
</gene>
<dbReference type="InterPro" id="IPR036249">
    <property type="entry name" value="Thioredoxin-like_sf"/>
</dbReference>
<evidence type="ECO:0000256" key="2">
    <source>
        <dbReference type="ARBA" id="ARBA00022982"/>
    </source>
</evidence>
<dbReference type="PANTHER" id="PTHR45663:SF11">
    <property type="entry name" value="GEO12009P1"/>
    <property type="match status" value="1"/>
</dbReference>
<proteinExistence type="predicted"/>
<evidence type="ECO:0000256" key="4">
    <source>
        <dbReference type="ARBA" id="ARBA00023284"/>
    </source>
</evidence>
<dbReference type="GO" id="GO:0005829">
    <property type="term" value="C:cytosol"/>
    <property type="evidence" value="ECO:0007669"/>
    <property type="project" value="TreeGrafter"/>
</dbReference>
<evidence type="ECO:0000313" key="6">
    <source>
        <dbReference type="EMBL" id="ETZ06730.1"/>
    </source>
</evidence>
<dbReference type="OrthoDB" id="9790390at2"/>
<sequence>MKNLDHQFIIESAKTHNVLVDCFATWCPPCKALLPVLESISEDAFWSQSLKIVKVNIDDNPSIATRYRIQSLPTLILFPKLKDLDEQVVEIARHIGGISEKALTEWLHLHLD</sequence>
<keyword evidence="4" id="KW-0676">Redox-active center</keyword>
<protein>
    <submittedName>
        <fullName evidence="6">Thioredoxin</fullName>
    </submittedName>
</protein>
<dbReference type="GO" id="GO:0015035">
    <property type="term" value="F:protein-disulfide reductase activity"/>
    <property type="evidence" value="ECO:0007669"/>
    <property type="project" value="TreeGrafter"/>
</dbReference>
<dbReference type="PROSITE" id="PS51352">
    <property type="entry name" value="THIOREDOXIN_2"/>
    <property type="match status" value="1"/>
</dbReference>
<evidence type="ECO:0000259" key="5">
    <source>
        <dbReference type="PROSITE" id="PS51352"/>
    </source>
</evidence>
<dbReference type="SUPFAM" id="SSF52833">
    <property type="entry name" value="Thioredoxin-like"/>
    <property type="match status" value="1"/>
</dbReference>
<dbReference type="EMBL" id="AWTR02000086">
    <property type="protein sequence ID" value="ETZ06730.1"/>
    <property type="molecule type" value="Genomic_DNA"/>
</dbReference>
<dbReference type="Proteomes" id="UP000019112">
    <property type="component" value="Unassembled WGS sequence"/>
</dbReference>
<feature type="domain" description="Thioredoxin" evidence="5">
    <location>
        <begin position="1"/>
        <end position="112"/>
    </location>
</feature>
<dbReference type="eggNOG" id="COG3118">
    <property type="taxonomic scope" value="Bacteria"/>
</dbReference>
<keyword evidence="1" id="KW-0813">Transport</keyword>
<evidence type="ECO:0000313" key="7">
    <source>
        <dbReference type="Proteomes" id="UP000019112"/>
    </source>
</evidence>
<dbReference type="Pfam" id="PF00085">
    <property type="entry name" value="Thioredoxin"/>
    <property type="match status" value="1"/>
</dbReference>
<dbReference type="PANTHER" id="PTHR45663">
    <property type="entry name" value="GEO12009P1"/>
    <property type="match status" value="1"/>
</dbReference>
<evidence type="ECO:0000256" key="1">
    <source>
        <dbReference type="ARBA" id="ARBA00022448"/>
    </source>
</evidence>
<name>W6TFF1_HOLOB</name>
<dbReference type="STRING" id="1399147.P618_201094"/>
<dbReference type="CDD" id="cd02947">
    <property type="entry name" value="TRX_family"/>
    <property type="match status" value="1"/>
</dbReference>
<organism evidence="6 7">
    <name type="scientific">Holospora obtusa F1</name>
    <dbReference type="NCBI Taxonomy" id="1399147"/>
    <lineage>
        <taxon>Bacteria</taxon>
        <taxon>Pseudomonadati</taxon>
        <taxon>Pseudomonadota</taxon>
        <taxon>Alphaproteobacteria</taxon>
        <taxon>Holosporales</taxon>
        <taxon>Holosporaceae</taxon>
        <taxon>Holospora</taxon>
    </lineage>
</organism>
<dbReference type="PROSITE" id="PS00194">
    <property type="entry name" value="THIOREDOXIN_1"/>
    <property type="match status" value="1"/>
</dbReference>
<dbReference type="InterPro" id="IPR017937">
    <property type="entry name" value="Thioredoxin_CS"/>
</dbReference>
<keyword evidence="7" id="KW-1185">Reference proteome</keyword>
<keyword evidence="2" id="KW-0249">Electron transport</keyword>
<keyword evidence="3" id="KW-1015">Disulfide bond</keyword>